<evidence type="ECO:0000313" key="4">
    <source>
        <dbReference type="Proteomes" id="UP000179807"/>
    </source>
</evidence>
<evidence type="ECO:0000313" key="3">
    <source>
        <dbReference type="EMBL" id="OHT01118.1"/>
    </source>
</evidence>
<gene>
    <name evidence="3" type="ORF">TRFO_01710</name>
</gene>
<comment type="caution">
    <text evidence="3">The sequence shown here is derived from an EMBL/GenBank/DDBJ whole genome shotgun (WGS) entry which is preliminary data.</text>
</comment>
<keyword evidence="2" id="KW-0472">Membrane</keyword>
<dbReference type="AlphaFoldDB" id="A0A1J4JUB8"/>
<protein>
    <submittedName>
        <fullName evidence="3">Uncharacterized protein</fullName>
    </submittedName>
</protein>
<dbReference type="GeneID" id="94824967"/>
<dbReference type="OrthoDB" id="10526031at2759"/>
<keyword evidence="2" id="KW-1133">Transmembrane helix</keyword>
<reference evidence="3" key="1">
    <citation type="submission" date="2016-10" db="EMBL/GenBank/DDBJ databases">
        <authorList>
            <person name="Benchimol M."/>
            <person name="Almeida L.G."/>
            <person name="Vasconcelos A.T."/>
            <person name="Perreira-Neves A."/>
            <person name="Rosa I.A."/>
            <person name="Tasca T."/>
            <person name="Bogo M.R."/>
            <person name="de Souza W."/>
        </authorList>
    </citation>
    <scope>NUCLEOTIDE SEQUENCE [LARGE SCALE GENOMIC DNA]</scope>
    <source>
        <strain evidence="3">K</strain>
    </source>
</reference>
<feature type="compositionally biased region" description="Low complexity" evidence="1">
    <location>
        <begin position="99"/>
        <end position="120"/>
    </location>
</feature>
<dbReference type="Proteomes" id="UP000179807">
    <property type="component" value="Unassembled WGS sequence"/>
</dbReference>
<organism evidence="3 4">
    <name type="scientific">Tritrichomonas foetus</name>
    <dbReference type="NCBI Taxonomy" id="1144522"/>
    <lineage>
        <taxon>Eukaryota</taxon>
        <taxon>Metamonada</taxon>
        <taxon>Parabasalia</taxon>
        <taxon>Tritrichomonadida</taxon>
        <taxon>Tritrichomonadidae</taxon>
        <taxon>Tritrichomonas</taxon>
    </lineage>
</organism>
<dbReference type="VEuPathDB" id="TrichDB:TRFO_01710"/>
<feature type="region of interest" description="Disordered" evidence="1">
    <location>
        <begin position="86"/>
        <end position="124"/>
    </location>
</feature>
<evidence type="ECO:0000256" key="2">
    <source>
        <dbReference type="SAM" id="Phobius"/>
    </source>
</evidence>
<keyword evidence="4" id="KW-1185">Reference proteome</keyword>
<name>A0A1J4JUB8_9EUKA</name>
<keyword evidence="2" id="KW-0812">Transmembrane</keyword>
<sequence>MIFFNLYHIKFCVFLYINQYCIYVMFNFVLLNNTNEVYFFIQIISQYPYIIFQKYILISEILAKYCSLHWWRLIIKIRSNYKFRKMGGEESQPKGQNSQTPQNQIHPTQQNPQQRQQYQQHDAKQQLEAIQQTKEYDGIHPLHPLLTRVLMKEQFPQDIRIDSANLPRTHQMLKQHIANLNSTIAQNQDRITAQTKKQLEDYILLAGLLEKRQNELDSRLTKILILFRQFEDDVKTTTDLLKNTIEKADEIAAQIDPNLNFKNFQ</sequence>
<proteinExistence type="predicted"/>
<evidence type="ECO:0000256" key="1">
    <source>
        <dbReference type="SAM" id="MobiDB-lite"/>
    </source>
</evidence>
<dbReference type="EMBL" id="MLAK01000926">
    <property type="protein sequence ID" value="OHT01118.1"/>
    <property type="molecule type" value="Genomic_DNA"/>
</dbReference>
<feature type="transmembrane region" description="Helical" evidence="2">
    <location>
        <begin position="12"/>
        <end position="31"/>
    </location>
</feature>
<dbReference type="RefSeq" id="XP_068354254.1">
    <property type="nucleotide sequence ID" value="XM_068490263.1"/>
</dbReference>
<accession>A0A1J4JUB8</accession>